<dbReference type="GO" id="GO:0016491">
    <property type="term" value="F:oxidoreductase activity"/>
    <property type="evidence" value="ECO:0007669"/>
    <property type="project" value="InterPro"/>
</dbReference>
<evidence type="ECO:0000256" key="3">
    <source>
        <dbReference type="SAM" id="MobiDB-lite"/>
    </source>
</evidence>
<dbReference type="InterPro" id="IPR002227">
    <property type="entry name" value="Tyrosinase_Cu-bd"/>
</dbReference>
<dbReference type="PANTHER" id="PTHR11474:SF126">
    <property type="entry name" value="TYROSINASE-LIKE PROTEIN TYR-1-RELATED"/>
    <property type="match status" value="1"/>
</dbReference>
<dbReference type="InterPro" id="IPR050316">
    <property type="entry name" value="Tyrosinase/Hemocyanin"/>
</dbReference>
<dbReference type="AlphaFoldDB" id="A0A395RSX0"/>
<protein>
    <submittedName>
        <fullName evidence="6">Amino acid transporter</fullName>
    </submittedName>
</protein>
<evidence type="ECO:0000259" key="5">
    <source>
        <dbReference type="PROSITE" id="PS00498"/>
    </source>
</evidence>
<keyword evidence="4" id="KW-0732">Signal</keyword>
<dbReference type="STRING" id="5514.A0A395RSX0"/>
<dbReference type="PANTHER" id="PTHR11474">
    <property type="entry name" value="TYROSINASE FAMILY MEMBER"/>
    <property type="match status" value="1"/>
</dbReference>
<keyword evidence="7" id="KW-1185">Reference proteome</keyword>
<dbReference type="Proteomes" id="UP000266152">
    <property type="component" value="Unassembled WGS sequence"/>
</dbReference>
<organism evidence="6 7">
    <name type="scientific">Fusarium sporotrichioides</name>
    <dbReference type="NCBI Taxonomy" id="5514"/>
    <lineage>
        <taxon>Eukaryota</taxon>
        <taxon>Fungi</taxon>
        <taxon>Dikarya</taxon>
        <taxon>Ascomycota</taxon>
        <taxon>Pezizomycotina</taxon>
        <taxon>Sordariomycetes</taxon>
        <taxon>Hypocreomycetidae</taxon>
        <taxon>Hypocreales</taxon>
        <taxon>Nectriaceae</taxon>
        <taxon>Fusarium</taxon>
    </lineage>
</organism>
<dbReference type="PRINTS" id="PR00092">
    <property type="entry name" value="TYROSINASE"/>
</dbReference>
<evidence type="ECO:0000256" key="2">
    <source>
        <dbReference type="ARBA" id="ARBA00023008"/>
    </source>
</evidence>
<accession>A0A395RSX0</accession>
<feature type="region of interest" description="Disordered" evidence="3">
    <location>
        <begin position="244"/>
        <end position="263"/>
    </location>
</feature>
<feature type="domain" description="Tyrosinase copper-binding" evidence="5">
    <location>
        <begin position="211"/>
        <end position="222"/>
    </location>
</feature>
<dbReference type="Gene3D" id="1.10.1280.10">
    <property type="entry name" value="Di-copper center containing domain from catechol oxidase"/>
    <property type="match status" value="1"/>
</dbReference>
<dbReference type="Pfam" id="PF00264">
    <property type="entry name" value="Tyrosinase"/>
    <property type="match status" value="1"/>
</dbReference>
<evidence type="ECO:0000313" key="7">
    <source>
        <dbReference type="Proteomes" id="UP000266152"/>
    </source>
</evidence>
<keyword evidence="2" id="KW-0186">Copper</keyword>
<evidence type="ECO:0000256" key="4">
    <source>
        <dbReference type="SAM" id="SignalP"/>
    </source>
</evidence>
<keyword evidence="1" id="KW-0479">Metal-binding</keyword>
<comment type="caution">
    <text evidence="6">The sequence shown here is derived from an EMBL/GenBank/DDBJ whole genome shotgun (WGS) entry which is preliminary data.</text>
</comment>
<dbReference type="PROSITE" id="PS00498">
    <property type="entry name" value="TYROSINASE_2"/>
    <property type="match status" value="1"/>
</dbReference>
<dbReference type="EMBL" id="PXOF01000135">
    <property type="protein sequence ID" value="RGP63201.1"/>
    <property type="molecule type" value="Genomic_DNA"/>
</dbReference>
<sequence length="318" mass="34477">MRLQALFVGILAASAEAATLHRGRCTSRTPRVPWSTLTAAEKSAYIQADLCLLSLPAQSIDSDVVSSRWDELVYSHAAQVDYIHEVGAFLPWHRYWDEPLDAGNLTASIMFDPEADTSFGGNGTGPNSCVQDGPFANTTLHIQDDLSYTETCLRRIFDDKQFSLGAQSAVDECMAKETFIDFWHCIERGPHSAGHGGVAGTMISVAVSPGDPIFWLHHTYLDKLFSDWQSQNLTTRLTEIGGSNLQDLTAGEGGPPGGGEGNFTVQPSDPDPRFVDYFNDGGNVTTLNHTLWSAGIMANATIADVMDATGDYVCAEYS</sequence>
<reference evidence="6 7" key="1">
    <citation type="journal article" date="2018" name="PLoS Pathog.">
        <title>Evolution of structural diversity of trichothecenes, a family of toxins produced by plant pathogenic and entomopathogenic fungi.</title>
        <authorList>
            <person name="Proctor R.H."/>
            <person name="McCormick S.P."/>
            <person name="Kim H.S."/>
            <person name="Cardoza R.E."/>
            <person name="Stanley A.M."/>
            <person name="Lindo L."/>
            <person name="Kelly A."/>
            <person name="Brown D.W."/>
            <person name="Lee T."/>
            <person name="Vaughan M.M."/>
            <person name="Alexander N.J."/>
            <person name="Busman M."/>
            <person name="Gutierrez S."/>
        </authorList>
    </citation>
    <scope>NUCLEOTIDE SEQUENCE [LARGE SCALE GENOMIC DNA]</scope>
    <source>
        <strain evidence="6 7">NRRL 3299</strain>
    </source>
</reference>
<feature type="signal peptide" evidence="4">
    <location>
        <begin position="1"/>
        <end position="17"/>
    </location>
</feature>
<evidence type="ECO:0000256" key="1">
    <source>
        <dbReference type="ARBA" id="ARBA00022723"/>
    </source>
</evidence>
<gene>
    <name evidence="6" type="ORF">FSPOR_8783</name>
</gene>
<name>A0A395RSX0_FUSSP</name>
<feature type="compositionally biased region" description="Gly residues" evidence="3">
    <location>
        <begin position="251"/>
        <end position="261"/>
    </location>
</feature>
<evidence type="ECO:0000313" key="6">
    <source>
        <dbReference type="EMBL" id="RGP63201.1"/>
    </source>
</evidence>
<dbReference type="InterPro" id="IPR008922">
    <property type="entry name" value="Di-copper_centre_dom_sf"/>
</dbReference>
<dbReference type="GO" id="GO:0046872">
    <property type="term" value="F:metal ion binding"/>
    <property type="evidence" value="ECO:0007669"/>
    <property type="project" value="UniProtKB-KW"/>
</dbReference>
<proteinExistence type="predicted"/>
<dbReference type="SUPFAM" id="SSF48056">
    <property type="entry name" value="Di-copper centre-containing domain"/>
    <property type="match status" value="1"/>
</dbReference>
<feature type="chain" id="PRO_5017292655" evidence="4">
    <location>
        <begin position="18"/>
        <end position="318"/>
    </location>
</feature>